<reference evidence="2 3" key="1">
    <citation type="submission" date="2014-02" db="EMBL/GenBank/DDBJ databases">
        <title>The genome sequence of the entomopathogenic fungus Metarhizium robertsii ARSEF 2575.</title>
        <authorList>
            <person name="Giuliano Garisto Donzelli B."/>
            <person name="Roe B.A."/>
            <person name="Macmil S.L."/>
            <person name="Krasnoff S.B."/>
            <person name="Gibson D.M."/>
        </authorList>
    </citation>
    <scope>NUCLEOTIDE SEQUENCE [LARGE SCALE GENOMIC DNA]</scope>
    <source>
        <strain evidence="2 3">ARSEF 2575</strain>
    </source>
</reference>
<gene>
    <name evidence="2" type="ORF">X797_010427</name>
</gene>
<evidence type="ECO:0000313" key="3">
    <source>
        <dbReference type="Proteomes" id="UP000030151"/>
    </source>
</evidence>
<dbReference type="Proteomes" id="UP000030151">
    <property type="component" value="Unassembled WGS sequence"/>
</dbReference>
<protein>
    <recommendedName>
        <fullName evidence="1">LYC1 C-terminal domain-containing protein</fullName>
    </recommendedName>
</protein>
<evidence type="ECO:0000259" key="1">
    <source>
        <dbReference type="Pfam" id="PF22998"/>
    </source>
</evidence>
<evidence type="ECO:0000313" key="2">
    <source>
        <dbReference type="EMBL" id="EXU96466.1"/>
    </source>
</evidence>
<dbReference type="AlphaFoldDB" id="A0A0A1UN27"/>
<organism evidence="2 3">
    <name type="scientific">Metarhizium robertsii</name>
    <dbReference type="NCBI Taxonomy" id="568076"/>
    <lineage>
        <taxon>Eukaryota</taxon>
        <taxon>Fungi</taxon>
        <taxon>Dikarya</taxon>
        <taxon>Ascomycota</taxon>
        <taxon>Pezizomycotina</taxon>
        <taxon>Sordariomycetes</taxon>
        <taxon>Hypocreomycetidae</taxon>
        <taxon>Hypocreales</taxon>
        <taxon>Clavicipitaceae</taxon>
        <taxon>Metarhizium</taxon>
    </lineage>
</organism>
<accession>A0A0A1UN27</accession>
<proteinExistence type="predicted"/>
<comment type="caution">
    <text evidence="2">The sequence shown here is derived from an EMBL/GenBank/DDBJ whole genome shotgun (WGS) entry which is preliminary data.</text>
</comment>
<dbReference type="InterPro" id="IPR055100">
    <property type="entry name" value="GNAT_LYC1-like"/>
</dbReference>
<name>A0A0A1UN27_9HYPO</name>
<feature type="domain" description="LYC1 C-terminal" evidence="1">
    <location>
        <begin position="36"/>
        <end position="95"/>
    </location>
</feature>
<dbReference type="HOGENOM" id="CLU_2197575_0_0_1"/>
<dbReference type="Pfam" id="PF22998">
    <property type="entry name" value="GNAT_LYC1-like"/>
    <property type="match status" value="1"/>
</dbReference>
<dbReference type="EMBL" id="JELW01000049">
    <property type="protein sequence ID" value="EXU96466.1"/>
    <property type="molecule type" value="Genomic_DNA"/>
</dbReference>
<sequence length="108" mass="12074">MGSTSRLPSSDSPASQDLAVAPLAEDRGITTWILVPSTARKRVVILPSRDHMLWHIRKEDFVTDYIFGQKSAKGAIAGNPGKQVWAVWVRRYTGTRVIMTTRKSMSEM</sequence>